<dbReference type="Proteomes" id="UP000800094">
    <property type="component" value="Unassembled WGS sequence"/>
</dbReference>
<feature type="non-terminal residue" evidence="6">
    <location>
        <position position="163"/>
    </location>
</feature>
<dbReference type="EMBL" id="ML987192">
    <property type="protein sequence ID" value="KAF2252498.1"/>
    <property type="molecule type" value="Genomic_DNA"/>
</dbReference>
<dbReference type="OrthoDB" id="2924818at2759"/>
<evidence type="ECO:0000313" key="6">
    <source>
        <dbReference type="EMBL" id="KAF2252498.1"/>
    </source>
</evidence>
<name>A0A6A6IQZ3_9PLEO</name>
<dbReference type="GeneID" id="54575885"/>
<evidence type="ECO:0000256" key="4">
    <source>
        <dbReference type="PIRSR" id="PIRSR617939-2"/>
    </source>
</evidence>
<dbReference type="SUPFAM" id="SSF110857">
    <property type="entry name" value="Gamma-glutamyl cyclotransferase-like"/>
    <property type="match status" value="1"/>
</dbReference>
<dbReference type="GO" id="GO:0003839">
    <property type="term" value="F:gamma-glutamylcyclotransferase activity"/>
    <property type="evidence" value="ECO:0007669"/>
    <property type="project" value="UniProtKB-EC"/>
</dbReference>
<dbReference type="InterPro" id="IPR013024">
    <property type="entry name" value="GGCT-like"/>
</dbReference>
<dbReference type="EC" id="4.3.2.9" evidence="1"/>
<dbReference type="PANTHER" id="PTHR12935">
    <property type="entry name" value="GAMMA-GLUTAMYLCYCLOTRANSFERASE"/>
    <property type="match status" value="1"/>
</dbReference>
<proteinExistence type="predicted"/>
<dbReference type="Pfam" id="PF06094">
    <property type="entry name" value="GGACT"/>
    <property type="match status" value="1"/>
</dbReference>
<sequence>TYYFAFGSNLALQQMATRCPNSKYIGRATLKHFRWQINQRGYANVVPCHGFWVEGLVYEIDAADERRLDKSEGVAKTCALYRRPIAWIVEKGGPARILTDALKEGGTAREFRGTAKEGVLVYLSPEFVREGAPKQEYVKRINSGIRDARMLGMTDEYVDYFVR</sequence>
<dbReference type="PANTHER" id="PTHR12935:SF0">
    <property type="entry name" value="GAMMA-GLUTAMYLCYCLOTRANSFERASE"/>
    <property type="match status" value="1"/>
</dbReference>
<feature type="binding site" evidence="4">
    <location>
        <begin position="3"/>
        <end position="8"/>
    </location>
    <ligand>
        <name>substrate</name>
    </ligand>
</feature>
<dbReference type="InterPro" id="IPR009288">
    <property type="entry name" value="AIG2-like_dom"/>
</dbReference>
<organism evidence="6 7">
    <name type="scientific">Trematosphaeria pertusa</name>
    <dbReference type="NCBI Taxonomy" id="390896"/>
    <lineage>
        <taxon>Eukaryota</taxon>
        <taxon>Fungi</taxon>
        <taxon>Dikarya</taxon>
        <taxon>Ascomycota</taxon>
        <taxon>Pezizomycotina</taxon>
        <taxon>Dothideomycetes</taxon>
        <taxon>Pleosporomycetidae</taxon>
        <taxon>Pleosporales</taxon>
        <taxon>Massarineae</taxon>
        <taxon>Trematosphaeriaceae</taxon>
        <taxon>Trematosphaeria</taxon>
    </lineage>
</organism>
<dbReference type="InterPro" id="IPR017939">
    <property type="entry name" value="G-Glutamylcylcotransferase"/>
</dbReference>
<dbReference type="RefSeq" id="XP_033687502.1">
    <property type="nucleotide sequence ID" value="XM_033822555.1"/>
</dbReference>
<feature type="domain" description="Gamma-glutamylcyclotransferase AIG2-like" evidence="5">
    <location>
        <begin position="3"/>
        <end position="85"/>
    </location>
</feature>
<dbReference type="CDD" id="cd06661">
    <property type="entry name" value="GGCT_like"/>
    <property type="match status" value="1"/>
</dbReference>
<gene>
    <name evidence="6" type="ORF">BU26DRAFT_379304</name>
</gene>
<keyword evidence="2" id="KW-0456">Lyase</keyword>
<evidence type="ECO:0000313" key="7">
    <source>
        <dbReference type="Proteomes" id="UP000800094"/>
    </source>
</evidence>
<evidence type="ECO:0000259" key="5">
    <source>
        <dbReference type="Pfam" id="PF06094"/>
    </source>
</evidence>
<dbReference type="Gene3D" id="3.10.490.10">
    <property type="entry name" value="Gamma-glutamyl cyclotransferase-like"/>
    <property type="match status" value="1"/>
</dbReference>
<feature type="active site" description="Proton acceptor" evidence="3">
    <location>
        <position position="72"/>
    </location>
</feature>
<evidence type="ECO:0000256" key="1">
    <source>
        <dbReference type="ARBA" id="ARBA00012346"/>
    </source>
</evidence>
<dbReference type="InterPro" id="IPR036568">
    <property type="entry name" value="GGCT-like_sf"/>
</dbReference>
<evidence type="ECO:0000256" key="3">
    <source>
        <dbReference type="PIRSR" id="PIRSR617939-1"/>
    </source>
</evidence>
<dbReference type="AlphaFoldDB" id="A0A6A6IQZ3"/>
<accession>A0A6A6IQZ3</accession>
<keyword evidence="7" id="KW-1185">Reference proteome</keyword>
<feature type="non-terminal residue" evidence="6">
    <location>
        <position position="1"/>
    </location>
</feature>
<protein>
    <recommendedName>
        <fullName evidence="1">gamma-glutamylcyclotransferase</fullName>
        <ecNumber evidence="1">4.3.2.9</ecNumber>
    </recommendedName>
</protein>
<evidence type="ECO:0000256" key="2">
    <source>
        <dbReference type="ARBA" id="ARBA00023239"/>
    </source>
</evidence>
<reference evidence="6" key="1">
    <citation type="journal article" date="2020" name="Stud. Mycol.">
        <title>101 Dothideomycetes genomes: a test case for predicting lifestyles and emergence of pathogens.</title>
        <authorList>
            <person name="Haridas S."/>
            <person name="Albert R."/>
            <person name="Binder M."/>
            <person name="Bloem J."/>
            <person name="Labutti K."/>
            <person name="Salamov A."/>
            <person name="Andreopoulos B."/>
            <person name="Baker S."/>
            <person name="Barry K."/>
            <person name="Bills G."/>
            <person name="Bluhm B."/>
            <person name="Cannon C."/>
            <person name="Castanera R."/>
            <person name="Culley D."/>
            <person name="Daum C."/>
            <person name="Ezra D."/>
            <person name="Gonzalez J."/>
            <person name="Henrissat B."/>
            <person name="Kuo A."/>
            <person name="Liang C."/>
            <person name="Lipzen A."/>
            <person name="Lutzoni F."/>
            <person name="Magnuson J."/>
            <person name="Mondo S."/>
            <person name="Nolan M."/>
            <person name="Ohm R."/>
            <person name="Pangilinan J."/>
            <person name="Park H.-J."/>
            <person name="Ramirez L."/>
            <person name="Alfaro M."/>
            <person name="Sun H."/>
            <person name="Tritt A."/>
            <person name="Yoshinaga Y."/>
            <person name="Zwiers L.-H."/>
            <person name="Turgeon B."/>
            <person name="Goodwin S."/>
            <person name="Spatafora J."/>
            <person name="Crous P."/>
            <person name="Grigoriev I."/>
        </authorList>
    </citation>
    <scope>NUCLEOTIDE SEQUENCE</scope>
    <source>
        <strain evidence="6">CBS 122368</strain>
    </source>
</reference>